<dbReference type="AlphaFoldDB" id="A0A0F9JNZ0"/>
<dbReference type="Pfam" id="PF09656">
    <property type="entry name" value="PGPGW"/>
    <property type="match status" value="1"/>
</dbReference>
<name>A0A0F9JNZ0_9ZZZZ</name>
<proteinExistence type="predicted"/>
<evidence type="ECO:0000256" key="1">
    <source>
        <dbReference type="SAM" id="Phobius"/>
    </source>
</evidence>
<sequence length="158" mass="18297">MFDSTINSMGELIQTNETVFWWLTVTSIIAFFATLIIVPWFVIRIPSDYFSNSNIERRKTPWSNQHPLVRRILLAGRNVFGYVFIVVGTAMLVLPGPGILTIVVGIILLNFPGKYRLERWMVERRPVLRSINWLRQRAKKTPIVLEELIISEKPGSRK</sequence>
<comment type="caution">
    <text evidence="2">The sequence shown here is derived from an EMBL/GenBank/DDBJ whole genome shotgun (WGS) entry which is preliminary data.</text>
</comment>
<gene>
    <name evidence="2" type="ORF">LCGC14_1734610</name>
</gene>
<dbReference type="InterPro" id="IPR019099">
    <property type="entry name" value="Uncharacterised_PGPGW_TM"/>
</dbReference>
<dbReference type="EMBL" id="LAZR01015786">
    <property type="protein sequence ID" value="KKM07371.1"/>
    <property type="molecule type" value="Genomic_DNA"/>
</dbReference>
<protein>
    <recommendedName>
        <fullName evidence="3">Transmembrane protein (PGPGW)</fullName>
    </recommendedName>
</protein>
<feature type="transmembrane region" description="Helical" evidence="1">
    <location>
        <begin position="79"/>
        <end position="111"/>
    </location>
</feature>
<keyword evidence="1" id="KW-1133">Transmembrane helix</keyword>
<organism evidence="2">
    <name type="scientific">marine sediment metagenome</name>
    <dbReference type="NCBI Taxonomy" id="412755"/>
    <lineage>
        <taxon>unclassified sequences</taxon>
        <taxon>metagenomes</taxon>
        <taxon>ecological metagenomes</taxon>
    </lineage>
</organism>
<feature type="transmembrane region" description="Helical" evidence="1">
    <location>
        <begin position="20"/>
        <end position="43"/>
    </location>
</feature>
<evidence type="ECO:0000313" key="2">
    <source>
        <dbReference type="EMBL" id="KKM07371.1"/>
    </source>
</evidence>
<evidence type="ECO:0008006" key="3">
    <source>
        <dbReference type="Google" id="ProtNLM"/>
    </source>
</evidence>
<reference evidence="2" key="1">
    <citation type="journal article" date="2015" name="Nature">
        <title>Complex archaea that bridge the gap between prokaryotes and eukaryotes.</title>
        <authorList>
            <person name="Spang A."/>
            <person name="Saw J.H."/>
            <person name="Jorgensen S.L."/>
            <person name="Zaremba-Niedzwiedzka K."/>
            <person name="Martijn J."/>
            <person name="Lind A.E."/>
            <person name="van Eijk R."/>
            <person name="Schleper C."/>
            <person name="Guy L."/>
            <person name="Ettema T.J."/>
        </authorList>
    </citation>
    <scope>NUCLEOTIDE SEQUENCE</scope>
</reference>
<accession>A0A0F9JNZ0</accession>
<keyword evidence="1" id="KW-0812">Transmembrane</keyword>
<keyword evidence="1" id="KW-0472">Membrane</keyword>